<evidence type="ECO:0000256" key="1">
    <source>
        <dbReference type="SAM" id="Coils"/>
    </source>
</evidence>
<proteinExistence type="predicted"/>
<dbReference type="EMBL" id="KV878137">
    <property type="protein sequence ID" value="OJJ07324.1"/>
    <property type="molecule type" value="Genomic_DNA"/>
</dbReference>
<dbReference type="AlphaFoldDB" id="A0A1L9Q0M6"/>
<dbReference type="VEuPathDB" id="FungiDB:ASPVEDRAFT_142395"/>
<dbReference type="OrthoDB" id="3883941at2759"/>
<dbReference type="STRING" id="1036611.A0A1L9Q0M6"/>
<dbReference type="GeneID" id="63723344"/>
<gene>
    <name evidence="2" type="ORF">ASPVEDRAFT_142395</name>
</gene>
<protein>
    <submittedName>
        <fullName evidence="2">Uncharacterized protein</fullName>
    </submittedName>
</protein>
<dbReference type="RefSeq" id="XP_040673086.1">
    <property type="nucleotide sequence ID" value="XM_040807833.1"/>
</dbReference>
<feature type="coiled-coil region" evidence="1">
    <location>
        <begin position="374"/>
        <end position="401"/>
    </location>
</feature>
<keyword evidence="1" id="KW-0175">Coiled coil</keyword>
<accession>A0A1L9Q0M6</accession>
<name>A0A1L9Q0M6_ASPVE</name>
<dbReference type="Proteomes" id="UP000184073">
    <property type="component" value="Unassembled WGS sequence"/>
</dbReference>
<evidence type="ECO:0000313" key="2">
    <source>
        <dbReference type="EMBL" id="OJJ07324.1"/>
    </source>
</evidence>
<keyword evidence="3" id="KW-1185">Reference proteome</keyword>
<organism evidence="2 3">
    <name type="scientific">Aspergillus versicolor CBS 583.65</name>
    <dbReference type="NCBI Taxonomy" id="1036611"/>
    <lineage>
        <taxon>Eukaryota</taxon>
        <taxon>Fungi</taxon>
        <taxon>Dikarya</taxon>
        <taxon>Ascomycota</taxon>
        <taxon>Pezizomycotina</taxon>
        <taxon>Eurotiomycetes</taxon>
        <taxon>Eurotiomycetidae</taxon>
        <taxon>Eurotiales</taxon>
        <taxon>Aspergillaceae</taxon>
        <taxon>Aspergillus</taxon>
        <taxon>Aspergillus subgen. Nidulantes</taxon>
    </lineage>
</organism>
<evidence type="ECO:0000313" key="3">
    <source>
        <dbReference type="Proteomes" id="UP000184073"/>
    </source>
</evidence>
<reference evidence="3" key="1">
    <citation type="journal article" date="2017" name="Genome Biol.">
        <title>Comparative genomics reveals high biological diversity and specific adaptations in the industrially and medically important fungal genus Aspergillus.</title>
        <authorList>
            <person name="de Vries R.P."/>
            <person name="Riley R."/>
            <person name="Wiebenga A."/>
            <person name="Aguilar-Osorio G."/>
            <person name="Amillis S."/>
            <person name="Uchima C.A."/>
            <person name="Anderluh G."/>
            <person name="Asadollahi M."/>
            <person name="Askin M."/>
            <person name="Barry K."/>
            <person name="Battaglia E."/>
            <person name="Bayram O."/>
            <person name="Benocci T."/>
            <person name="Braus-Stromeyer S.A."/>
            <person name="Caldana C."/>
            <person name="Canovas D."/>
            <person name="Cerqueira G.C."/>
            <person name="Chen F."/>
            <person name="Chen W."/>
            <person name="Choi C."/>
            <person name="Clum A."/>
            <person name="Dos Santos R.A."/>
            <person name="Damasio A.R."/>
            <person name="Diallinas G."/>
            <person name="Emri T."/>
            <person name="Fekete E."/>
            <person name="Flipphi M."/>
            <person name="Freyberg S."/>
            <person name="Gallo A."/>
            <person name="Gournas C."/>
            <person name="Habgood R."/>
            <person name="Hainaut M."/>
            <person name="Harispe M.L."/>
            <person name="Henrissat B."/>
            <person name="Hilden K.S."/>
            <person name="Hope R."/>
            <person name="Hossain A."/>
            <person name="Karabika E."/>
            <person name="Karaffa L."/>
            <person name="Karanyi Z."/>
            <person name="Krasevec N."/>
            <person name="Kuo A."/>
            <person name="Kusch H."/>
            <person name="LaButti K."/>
            <person name="Lagendijk E.L."/>
            <person name="Lapidus A."/>
            <person name="Levasseur A."/>
            <person name="Lindquist E."/>
            <person name="Lipzen A."/>
            <person name="Logrieco A.F."/>
            <person name="MacCabe A."/>
            <person name="Maekelae M.R."/>
            <person name="Malavazi I."/>
            <person name="Melin P."/>
            <person name="Meyer V."/>
            <person name="Mielnichuk N."/>
            <person name="Miskei M."/>
            <person name="Molnar A.P."/>
            <person name="Mule G."/>
            <person name="Ngan C.Y."/>
            <person name="Orejas M."/>
            <person name="Orosz E."/>
            <person name="Ouedraogo J.P."/>
            <person name="Overkamp K.M."/>
            <person name="Park H.-S."/>
            <person name="Perrone G."/>
            <person name="Piumi F."/>
            <person name="Punt P.J."/>
            <person name="Ram A.F."/>
            <person name="Ramon A."/>
            <person name="Rauscher S."/>
            <person name="Record E."/>
            <person name="Riano-Pachon D.M."/>
            <person name="Robert V."/>
            <person name="Roehrig J."/>
            <person name="Ruller R."/>
            <person name="Salamov A."/>
            <person name="Salih N.S."/>
            <person name="Samson R.A."/>
            <person name="Sandor E."/>
            <person name="Sanguinetti M."/>
            <person name="Schuetze T."/>
            <person name="Sepcic K."/>
            <person name="Shelest E."/>
            <person name="Sherlock G."/>
            <person name="Sophianopoulou V."/>
            <person name="Squina F.M."/>
            <person name="Sun H."/>
            <person name="Susca A."/>
            <person name="Todd R.B."/>
            <person name="Tsang A."/>
            <person name="Unkles S.E."/>
            <person name="van de Wiele N."/>
            <person name="van Rossen-Uffink D."/>
            <person name="Oliveira J.V."/>
            <person name="Vesth T.C."/>
            <person name="Visser J."/>
            <person name="Yu J.-H."/>
            <person name="Zhou M."/>
            <person name="Andersen M.R."/>
            <person name="Archer D.B."/>
            <person name="Baker S.E."/>
            <person name="Benoit I."/>
            <person name="Brakhage A.A."/>
            <person name="Braus G.H."/>
            <person name="Fischer R."/>
            <person name="Frisvad J.C."/>
            <person name="Goldman G.H."/>
            <person name="Houbraken J."/>
            <person name="Oakley B."/>
            <person name="Pocsi I."/>
            <person name="Scazzocchio C."/>
            <person name="Seiboth B."/>
            <person name="vanKuyk P.A."/>
            <person name="Wortman J."/>
            <person name="Dyer P.S."/>
            <person name="Grigoriev I.V."/>
        </authorList>
    </citation>
    <scope>NUCLEOTIDE SEQUENCE [LARGE SCALE GENOMIC DNA]</scope>
    <source>
        <strain evidence="3">CBS 583.65</strain>
    </source>
</reference>
<sequence>MFSRMFRTAARCGRCQLYKPKTGCPNARFQSTSPAQASGGTNSALVGGIAGGAVAFGAGYVWYQVSGAKAAVRTVKETQNYADSLKQGIIKNAPEPDKALQWFRDTTKSYAAFIPGARGHIDALFDDLETVKGKHGGEFDSIIRDAYAEMKDLSKKGSADVDTAFQGLQILQKHLNRLLDLSGDAAGDIINNHPKLKEKLGGSFDQLKEMGDAYGPQAKEEVNRTWQQITDIIKGGAGMASVEEIRKLVQEKRDKLQKLGDEAWQKGMDEYKQYLDKNPKVKELVEDNADALKTGDFSKLWSLVRDSASSGKTDEVERYVKEKAGQVKDTAGIDLDKWSSLVPGGSDVLNELQALQAAGAKKGKDAERVLQDTVGELQEVLKKRKEELEKIGDEVKKASEDKRKSS</sequence>